<protein>
    <submittedName>
        <fullName evidence="1">Uncharacterized protein</fullName>
    </submittedName>
</protein>
<comment type="caution">
    <text evidence="1">The sequence shown here is derived from an EMBL/GenBank/DDBJ whole genome shotgun (WGS) entry which is preliminary data.</text>
</comment>
<reference evidence="1" key="1">
    <citation type="submission" date="2019-12" db="EMBL/GenBank/DDBJ databases">
        <title>Genome sequencing and annotation of Brassica cretica.</title>
        <authorList>
            <person name="Studholme D.J."/>
            <person name="Sarris P."/>
        </authorList>
    </citation>
    <scope>NUCLEOTIDE SEQUENCE</scope>
    <source>
        <strain evidence="1">PFS-109/04</strain>
        <tissue evidence="1">Leaf</tissue>
    </source>
</reference>
<organism evidence="1 2">
    <name type="scientific">Brassica cretica</name>
    <name type="common">Mustard</name>
    <dbReference type="NCBI Taxonomy" id="69181"/>
    <lineage>
        <taxon>Eukaryota</taxon>
        <taxon>Viridiplantae</taxon>
        <taxon>Streptophyta</taxon>
        <taxon>Embryophyta</taxon>
        <taxon>Tracheophyta</taxon>
        <taxon>Spermatophyta</taxon>
        <taxon>Magnoliopsida</taxon>
        <taxon>eudicotyledons</taxon>
        <taxon>Gunneridae</taxon>
        <taxon>Pentapetalae</taxon>
        <taxon>rosids</taxon>
        <taxon>malvids</taxon>
        <taxon>Brassicales</taxon>
        <taxon>Brassicaceae</taxon>
        <taxon>Brassiceae</taxon>
        <taxon>Brassica</taxon>
    </lineage>
</organism>
<evidence type="ECO:0000313" key="1">
    <source>
        <dbReference type="EMBL" id="KAF3540798.1"/>
    </source>
</evidence>
<sequence length="220" mass="24964">MVRTAGNTSPWEDSTMLTSIERFNARITYESLLVPDGSRSQPQNRPLQSLVTNWQQSSKPWTPSILPSLQLCHIRERYEVLKQGITSSGRVYNFDEFQKLEEPEEEFLKILQAYQTTTKSRSAKGTLPKGREHCCSASCKGAKENANTTSRSAGLHTLYSFGANGRADELSVNPRGYMHQQLPSTCPWQRRFKTRRKSSNNVQKTLRVAHPRGCREQPGC</sequence>
<dbReference type="AlphaFoldDB" id="A0A8S9QQ12"/>
<evidence type="ECO:0000313" key="2">
    <source>
        <dbReference type="Proteomes" id="UP000712600"/>
    </source>
</evidence>
<accession>A0A8S9QQ12</accession>
<dbReference type="EMBL" id="QGKX02001290">
    <property type="protein sequence ID" value="KAF3540798.1"/>
    <property type="molecule type" value="Genomic_DNA"/>
</dbReference>
<gene>
    <name evidence="1" type="ORF">F2Q69_00022567</name>
</gene>
<name>A0A8S9QQ12_BRACR</name>
<proteinExistence type="predicted"/>
<dbReference type="Proteomes" id="UP000712600">
    <property type="component" value="Unassembled WGS sequence"/>
</dbReference>